<keyword evidence="3" id="KW-1185">Reference proteome</keyword>
<gene>
    <name evidence="2" type="ORF">CGC53_01715</name>
</gene>
<feature type="transmembrane region" description="Helical" evidence="1">
    <location>
        <begin position="52"/>
        <end position="72"/>
    </location>
</feature>
<evidence type="ECO:0000313" key="2">
    <source>
        <dbReference type="EMBL" id="ATA81157.1"/>
    </source>
</evidence>
<keyword evidence="1" id="KW-0812">Transmembrane</keyword>
<keyword evidence="1" id="KW-1133">Transmembrane helix</keyword>
<name>A0A250FAV2_9FLAO</name>
<reference evidence="3" key="1">
    <citation type="submission" date="2017-06" db="EMBL/GenBank/DDBJ databases">
        <title>Capnocytophaga spp. assemblies.</title>
        <authorList>
            <person name="Gulvik C.A."/>
        </authorList>
    </citation>
    <scope>NUCLEOTIDE SEQUENCE [LARGE SCALE GENOMIC DNA]</scope>
    <source>
        <strain evidence="3">H6253</strain>
    </source>
</reference>
<proteinExistence type="predicted"/>
<evidence type="ECO:0000256" key="1">
    <source>
        <dbReference type="SAM" id="Phobius"/>
    </source>
</evidence>
<accession>A0A250FAV2</accession>
<feature type="transmembrane region" description="Helical" evidence="1">
    <location>
        <begin position="79"/>
        <end position="99"/>
    </location>
</feature>
<dbReference type="KEGG" id="clk:CGC53_01715"/>
<sequence>MGFIKINEDRRDLIIGFLAGLLANALAILAYVLIFSKFSVRITLLDAYYKGYLGKLIALGGALDLLVFFIFLNRNKNESARGVLIASTVLAFVILLLQFI</sequence>
<dbReference type="EMBL" id="CP022384">
    <property type="protein sequence ID" value="ATA81157.1"/>
    <property type="molecule type" value="Genomic_DNA"/>
</dbReference>
<dbReference type="RefSeq" id="WP_095913073.1">
    <property type="nucleotide sequence ID" value="NZ_CAUUPF010000029.1"/>
</dbReference>
<evidence type="ECO:0000313" key="3">
    <source>
        <dbReference type="Proteomes" id="UP000217276"/>
    </source>
</evidence>
<protein>
    <submittedName>
        <fullName evidence="2">Uncharacterized protein</fullName>
    </submittedName>
</protein>
<organism evidence="2 3">
    <name type="scientific">Capnocytophaga leadbetteri</name>
    <dbReference type="NCBI Taxonomy" id="327575"/>
    <lineage>
        <taxon>Bacteria</taxon>
        <taxon>Pseudomonadati</taxon>
        <taxon>Bacteroidota</taxon>
        <taxon>Flavobacteriia</taxon>
        <taxon>Flavobacteriales</taxon>
        <taxon>Flavobacteriaceae</taxon>
        <taxon>Capnocytophaga</taxon>
    </lineage>
</organism>
<dbReference type="AlphaFoldDB" id="A0A250FAV2"/>
<dbReference type="Proteomes" id="UP000217276">
    <property type="component" value="Chromosome"/>
</dbReference>
<keyword evidence="1" id="KW-0472">Membrane</keyword>
<feature type="transmembrane region" description="Helical" evidence="1">
    <location>
        <begin position="12"/>
        <end position="32"/>
    </location>
</feature>